<dbReference type="GO" id="GO:0050660">
    <property type="term" value="F:flavin adenine dinucleotide binding"/>
    <property type="evidence" value="ECO:0007669"/>
    <property type="project" value="InterPro"/>
</dbReference>
<keyword evidence="3" id="KW-0479">Metal-binding</keyword>
<evidence type="ECO:0000256" key="3">
    <source>
        <dbReference type="ARBA" id="ARBA00022723"/>
    </source>
</evidence>
<evidence type="ECO:0000256" key="1">
    <source>
        <dbReference type="ARBA" id="ARBA00001947"/>
    </source>
</evidence>
<comment type="cofactor">
    <cofactor evidence="1">
        <name>Zn(2+)</name>
        <dbReference type="ChEBI" id="CHEBI:29105"/>
    </cofactor>
</comment>
<dbReference type="Gene3D" id="3.40.140.10">
    <property type="entry name" value="Cytidine Deaminase, domain 2"/>
    <property type="match status" value="1"/>
</dbReference>
<dbReference type="GO" id="GO:0050797">
    <property type="term" value="F:thymidylate synthase (FAD) activity"/>
    <property type="evidence" value="ECO:0007669"/>
    <property type="project" value="InterPro"/>
</dbReference>
<accession>A0A2M6WQD8</accession>
<dbReference type="InterPro" id="IPR016193">
    <property type="entry name" value="Cytidine_deaminase-like"/>
</dbReference>
<comment type="caution">
    <text evidence="7">The sequence shown here is derived from an EMBL/GenBank/DDBJ whole genome shotgun (WGS) entry which is preliminary data.</text>
</comment>
<dbReference type="PROSITE" id="PS00903">
    <property type="entry name" value="CYT_DCMP_DEAMINASES_1"/>
    <property type="match status" value="1"/>
</dbReference>
<evidence type="ECO:0000256" key="5">
    <source>
        <dbReference type="ARBA" id="ARBA00022833"/>
    </source>
</evidence>
<dbReference type="AlphaFoldDB" id="A0A2M6WQD8"/>
<dbReference type="InterPro" id="IPR015517">
    <property type="entry name" value="dCMP_deaminase-rel"/>
</dbReference>
<dbReference type="Proteomes" id="UP000228964">
    <property type="component" value="Unassembled WGS sequence"/>
</dbReference>
<dbReference type="InterPro" id="IPR003669">
    <property type="entry name" value="Thymidylate_synthase_ThyX"/>
</dbReference>
<dbReference type="GO" id="GO:0005737">
    <property type="term" value="C:cytoplasm"/>
    <property type="evidence" value="ECO:0007669"/>
    <property type="project" value="TreeGrafter"/>
</dbReference>
<dbReference type="SUPFAM" id="SSF69796">
    <property type="entry name" value="Thymidylate synthase-complementing protein Thy1"/>
    <property type="match status" value="2"/>
</dbReference>
<comment type="similarity">
    <text evidence="2">Belongs to the cytidine and deoxycytidylate deaminase family.</text>
</comment>
<dbReference type="Pfam" id="PF00383">
    <property type="entry name" value="dCMP_cyt_deam_1"/>
    <property type="match status" value="1"/>
</dbReference>
<sequence>MPNNSSYTRPSWDEYFLKIIELVGLRSSCDRGRSGCVITKDKRIISTGYIGSPIGLPHCDEIGHEMHTVINPDGTESRHCIRTTHAEQNAICQAARFGVSLKEATIYCKMTPCYVCAKMIINAGIKRVVASQDYHAGKRSKEIFAEAGVQFDLVNSAMTFYPDQGPNKKDNLINMENKNSPATFADIFLYDEFNPEDNAMLQALYSRSPKSVTEHVEKVRQSGSGKFMEQFYVGYGHASIADCGSTTFFIEKLSIIADKAIQDWPLYSGQETSTRYVDMSKQPIIDPLSTDQSKEIYKSWMDFYINSQERLKQHLAEKYPRQPAEDEKIYIKAIAARTFDIMRGFLPAGITTQLSWHTNLRQAHDKLDLMRHNPLEEIRLIAETMLAKLKEKYPHSFGHKVIPEQENYRESICQKYNFYNPATAPTDFSMRTNISELELWQYGDIINLRALKTGLPHFLNELGNVTFEFLLDYGSFRDIQRHRNGVCRIPLLTTKLGFNQWYLDQLPDDIKNQALALIEKQKQAIENLNTSPEISQYYIPLGFNITCKVTYGLPAAVYVLELRSMKSVHPTLRLIAHKMYNALQEKFPNLKMYADLEKDDWDVRRGLQDIIKK</sequence>
<evidence type="ECO:0000313" key="7">
    <source>
        <dbReference type="EMBL" id="PIT95018.1"/>
    </source>
</evidence>
<dbReference type="CDD" id="cd01286">
    <property type="entry name" value="deoxycytidylate_deaminase"/>
    <property type="match status" value="1"/>
</dbReference>
<reference evidence="8" key="1">
    <citation type="submission" date="2017-09" db="EMBL/GenBank/DDBJ databases">
        <title>Depth-based differentiation of microbial function through sediment-hosted aquifers and enrichment of novel symbionts in the deep terrestrial subsurface.</title>
        <authorList>
            <person name="Probst A.J."/>
            <person name="Ladd B."/>
            <person name="Jarett J.K."/>
            <person name="Geller-Mcgrath D.E."/>
            <person name="Sieber C.M.K."/>
            <person name="Emerson J.B."/>
            <person name="Anantharaman K."/>
            <person name="Thomas B.C."/>
            <person name="Malmstrom R."/>
            <person name="Stieglmeier M."/>
            <person name="Klingl A."/>
            <person name="Woyke T."/>
            <person name="Ryan C.M."/>
            <person name="Banfield J.F."/>
        </authorList>
    </citation>
    <scope>NUCLEOTIDE SEQUENCE [LARGE SCALE GENOMIC DNA]</scope>
</reference>
<evidence type="ECO:0000259" key="6">
    <source>
        <dbReference type="PROSITE" id="PS51747"/>
    </source>
</evidence>
<keyword evidence="5" id="KW-0862">Zinc</keyword>
<proteinExistence type="inferred from homology"/>
<dbReference type="Gene3D" id="3.30.1360.170">
    <property type="match status" value="2"/>
</dbReference>
<evidence type="ECO:0000313" key="8">
    <source>
        <dbReference type="Proteomes" id="UP000228964"/>
    </source>
</evidence>
<organism evidence="7 8">
    <name type="scientific">Candidatus Falkowbacteria bacterium CG10_big_fil_rev_8_21_14_0_10_38_22</name>
    <dbReference type="NCBI Taxonomy" id="1974564"/>
    <lineage>
        <taxon>Bacteria</taxon>
        <taxon>Candidatus Falkowiibacteriota</taxon>
    </lineage>
</organism>
<dbReference type="PROSITE" id="PS51747">
    <property type="entry name" value="CYT_DCMP_DEAMINASES_2"/>
    <property type="match status" value="1"/>
</dbReference>
<dbReference type="InterPro" id="IPR016192">
    <property type="entry name" value="APOBEC/CMP_deaminase_Zn-bd"/>
</dbReference>
<dbReference type="GO" id="GO:0006231">
    <property type="term" value="P:dTMP biosynthetic process"/>
    <property type="evidence" value="ECO:0007669"/>
    <property type="project" value="InterPro"/>
</dbReference>
<dbReference type="Pfam" id="PF02511">
    <property type="entry name" value="Thy1"/>
    <property type="match status" value="1"/>
</dbReference>
<feature type="domain" description="CMP/dCMP-type deaminase" evidence="6">
    <location>
        <begin position="11"/>
        <end position="151"/>
    </location>
</feature>
<dbReference type="GO" id="GO:0008270">
    <property type="term" value="F:zinc ion binding"/>
    <property type="evidence" value="ECO:0007669"/>
    <property type="project" value="InterPro"/>
</dbReference>
<dbReference type="InterPro" id="IPR036098">
    <property type="entry name" value="Thymidylate_synthase_ThyX_sf"/>
</dbReference>
<protein>
    <recommendedName>
        <fullName evidence="6">CMP/dCMP-type deaminase domain-containing protein</fullName>
    </recommendedName>
</protein>
<dbReference type="PROSITE" id="PS51331">
    <property type="entry name" value="THYX"/>
    <property type="match status" value="2"/>
</dbReference>
<dbReference type="EMBL" id="PFAO01000051">
    <property type="protein sequence ID" value="PIT95018.1"/>
    <property type="molecule type" value="Genomic_DNA"/>
</dbReference>
<dbReference type="InterPro" id="IPR002125">
    <property type="entry name" value="CMP_dCMP_dom"/>
</dbReference>
<keyword evidence="4" id="KW-0378">Hydrolase</keyword>
<evidence type="ECO:0000256" key="4">
    <source>
        <dbReference type="ARBA" id="ARBA00022801"/>
    </source>
</evidence>
<dbReference type="PANTHER" id="PTHR11086">
    <property type="entry name" value="DEOXYCYTIDYLATE DEAMINASE-RELATED"/>
    <property type="match status" value="1"/>
</dbReference>
<dbReference type="InterPro" id="IPR035105">
    <property type="entry name" value="Deoxycytidylate_deaminase_dom"/>
</dbReference>
<evidence type="ECO:0000256" key="2">
    <source>
        <dbReference type="ARBA" id="ARBA00006576"/>
    </source>
</evidence>
<dbReference type="GO" id="GO:0004132">
    <property type="term" value="F:dCMP deaminase activity"/>
    <property type="evidence" value="ECO:0007669"/>
    <property type="project" value="TreeGrafter"/>
</dbReference>
<dbReference type="PANTHER" id="PTHR11086:SF18">
    <property type="entry name" value="DEOXYCYTIDYLATE DEAMINASE"/>
    <property type="match status" value="1"/>
</dbReference>
<gene>
    <name evidence="7" type="ORF">COT96_02145</name>
</gene>
<name>A0A2M6WQD8_9BACT</name>
<dbReference type="SUPFAM" id="SSF53927">
    <property type="entry name" value="Cytidine deaminase-like"/>
    <property type="match status" value="1"/>
</dbReference>